<sequence>MSEPTTGPSGGRERIRRAAYDLFSREGTRAVGVDAIIARAGVAKMTLYRNFASKDDLILDFLEQREQTWTKDWLQAEVRERASTPRGQLLAIFDTFSDWFVQPDFEGCAFLTIMVEINDPTSRIHQATVRHLANIRIFLSELAEAAGAADPDAFARKWHILMKGSIMAAHEGDTDAGRRARELGELFLQSQGILADEDRSVW</sequence>
<dbReference type="InterPro" id="IPR001647">
    <property type="entry name" value="HTH_TetR"/>
</dbReference>
<comment type="caution">
    <text evidence="6">The sequence shown here is derived from an EMBL/GenBank/DDBJ whole genome shotgun (WGS) entry which is preliminary data.</text>
</comment>
<evidence type="ECO:0000313" key="6">
    <source>
        <dbReference type="EMBL" id="GAA1715912.1"/>
    </source>
</evidence>
<dbReference type="PRINTS" id="PR00455">
    <property type="entry name" value="HTHTETR"/>
</dbReference>
<evidence type="ECO:0000256" key="3">
    <source>
        <dbReference type="ARBA" id="ARBA00023163"/>
    </source>
</evidence>
<dbReference type="InterPro" id="IPR036271">
    <property type="entry name" value="Tet_transcr_reg_TetR-rel_C_sf"/>
</dbReference>
<protein>
    <submittedName>
        <fullName evidence="6">TetR family transcriptional regulator</fullName>
    </submittedName>
</protein>
<name>A0ABN2J1X9_9ACTN</name>
<dbReference type="InterPro" id="IPR050109">
    <property type="entry name" value="HTH-type_TetR-like_transc_reg"/>
</dbReference>
<evidence type="ECO:0000259" key="5">
    <source>
        <dbReference type="PROSITE" id="PS50977"/>
    </source>
</evidence>
<dbReference type="PANTHER" id="PTHR30055">
    <property type="entry name" value="HTH-TYPE TRANSCRIPTIONAL REGULATOR RUTR"/>
    <property type="match status" value="1"/>
</dbReference>
<feature type="DNA-binding region" description="H-T-H motif" evidence="4">
    <location>
        <begin position="32"/>
        <end position="51"/>
    </location>
</feature>
<evidence type="ECO:0000256" key="4">
    <source>
        <dbReference type="PROSITE-ProRule" id="PRU00335"/>
    </source>
</evidence>
<keyword evidence="3" id="KW-0804">Transcription</keyword>
<proteinExistence type="predicted"/>
<feature type="domain" description="HTH tetR-type" evidence="5">
    <location>
        <begin position="9"/>
        <end position="69"/>
    </location>
</feature>
<dbReference type="PROSITE" id="PS50977">
    <property type="entry name" value="HTH_TETR_2"/>
    <property type="match status" value="1"/>
</dbReference>
<keyword evidence="7" id="KW-1185">Reference proteome</keyword>
<accession>A0ABN2J1X9</accession>
<dbReference type="InterPro" id="IPR011075">
    <property type="entry name" value="TetR_C"/>
</dbReference>
<dbReference type="RefSeq" id="WP_344314886.1">
    <property type="nucleotide sequence ID" value="NZ_BAAANY010000040.1"/>
</dbReference>
<evidence type="ECO:0000256" key="2">
    <source>
        <dbReference type="ARBA" id="ARBA00023125"/>
    </source>
</evidence>
<dbReference type="EMBL" id="BAAANY010000040">
    <property type="protein sequence ID" value="GAA1715912.1"/>
    <property type="molecule type" value="Genomic_DNA"/>
</dbReference>
<dbReference type="Proteomes" id="UP001500618">
    <property type="component" value="Unassembled WGS sequence"/>
</dbReference>
<gene>
    <name evidence="6" type="ORF">GCM10009765_75840</name>
</gene>
<keyword evidence="1" id="KW-0805">Transcription regulation</keyword>
<dbReference type="InterPro" id="IPR009057">
    <property type="entry name" value="Homeodomain-like_sf"/>
</dbReference>
<dbReference type="SUPFAM" id="SSF48498">
    <property type="entry name" value="Tetracyclin repressor-like, C-terminal domain"/>
    <property type="match status" value="1"/>
</dbReference>
<reference evidence="6 7" key="1">
    <citation type="journal article" date="2019" name="Int. J. Syst. Evol. Microbiol.">
        <title>The Global Catalogue of Microorganisms (GCM) 10K type strain sequencing project: providing services to taxonomists for standard genome sequencing and annotation.</title>
        <authorList>
            <consortium name="The Broad Institute Genomics Platform"/>
            <consortium name="The Broad Institute Genome Sequencing Center for Infectious Disease"/>
            <person name="Wu L."/>
            <person name="Ma J."/>
        </authorList>
    </citation>
    <scope>NUCLEOTIDE SEQUENCE [LARGE SCALE GENOMIC DNA]</scope>
    <source>
        <strain evidence="6 7">JCM 14718</strain>
    </source>
</reference>
<dbReference type="SUPFAM" id="SSF46689">
    <property type="entry name" value="Homeodomain-like"/>
    <property type="match status" value="1"/>
</dbReference>
<keyword evidence="2 4" id="KW-0238">DNA-binding</keyword>
<dbReference type="Pfam" id="PF00440">
    <property type="entry name" value="TetR_N"/>
    <property type="match status" value="1"/>
</dbReference>
<evidence type="ECO:0000256" key="1">
    <source>
        <dbReference type="ARBA" id="ARBA00023015"/>
    </source>
</evidence>
<dbReference type="PANTHER" id="PTHR30055:SF200">
    <property type="entry name" value="HTH-TYPE TRANSCRIPTIONAL REPRESSOR BDCR"/>
    <property type="match status" value="1"/>
</dbReference>
<dbReference type="Gene3D" id="1.10.357.10">
    <property type="entry name" value="Tetracycline Repressor, domain 2"/>
    <property type="match status" value="1"/>
</dbReference>
<dbReference type="Pfam" id="PF16925">
    <property type="entry name" value="TetR_C_13"/>
    <property type="match status" value="1"/>
</dbReference>
<organism evidence="6 7">
    <name type="scientific">Fodinicola feengrottensis</name>
    <dbReference type="NCBI Taxonomy" id="435914"/>
    <lineage>
        <taxon>Bacteria</taxon>
        <taxon>Bacillati</taxon>
        <taxon>Actinomycetota</taxon>
        <taxon>Actinomycetes</taxon>
        <taxon>Mycobacteriales</taxon>
        <taxon>Fodinicola</taxon>
    </lineage>
</organism>
<evidence type="ECO:0000313" key="7">
    <source>
        <dbReference type="Proteomes" id="UP001500618"/>
    </source>
</evidence>